<keyword evidence="6 7" id="KW-0046">Antibiotic resistance</keyword>
<comment type="caution">
    <text evidence="12">The sequence shown here is derived from an EMBL/GenBank/DDBJ whole genome shotgun (WGS) entry which is preliminary data.</text>
</comment>
<evidence type="ECO:0000256" key="4">
    <source>
        <dbReference type="ARBA" id="ARBA00022777"/>
    </source>
</evidence>
<evidence type="ECO:0000313" key="12">
    <source>
        <dbReference type="EMBL" id="MDA0565698.1"/>
    </source>
</evidence>
<dbReference type="InterPro" id="IPR024165">
    <property type="entry name" value="Kan/Strep_kinase"/>
</dbReference>
<dbReference type="InterPro" id="IPR002575">
    <property type="entry name" value="Aminoglycoside_PTrfase"/>
</dbReference>
<name>A0A9X3NP18_9ACTN</name>
<dbReference type="Pfam" id="PF01636">
    <property type="entry name" value="APH"/>
    <property type="match status" value="1"/>
</dbReference>
<dbReference type="AlphaFoldDB" id="A0A9X3NP18"/>
<dbReference type="RefSeq" id="WP_270072973.1">
    <property type="nucleotide sequence ID" value="NZ_JAJAQC010000025.1"/>
</dbReference>
<dbReference type="InterPro" id="IPR011009">
    <property type="entry name" value="Kinase-like_dom_sf"/>
</dbReference>
<dbReference type="GO" id="GO:0005524">
    <property type="term" value="F:ATP binding"/>
    <property type="evidence" value="ECO:0007669"/>
    <property type="project" value="UniProtKB-KW"/>
</dbReference>
<organism evidence="12 13">
    <name type="scientific">Streptomonospora mangrovi</name>
    <dbReference type="NCBI Taxonomy" id="2883123"/>
    <lineage>
        <taxon>Bacteria</taxon>
        <taxon>Bacillati</taxon>
        <taxon>Actinomycetota</taxon>
        <taxon>Actinomycetes</taxon>
        <taxon>Streptosporangiales</taxon>
        <taxon>Nocardiopsidaceae</taxon>
        <taxon>Streptomonospora</taxon>
    </lineage>
</organism>
<keyword evidence="4 7" id="KW-0418">Kinase</keyword>
<feature type="binding site" evidence="9">
    <location>
        <position position="191"/>
    </location>
    <ligand>
        <name>Mg(2+)</name>
        <dbReference type="ChEBI" id="CHEBI:18420"/>
    </ligand>
</feature>
<reference evidence="12" key="1">
    <citation type="submission" date="2021-10" db="EMBL/GenBank/DDBJ databases">
        <title>Streptomonospora sp. nov., isolated from mangrove soil.</title>
        <authorList>
            <person name="Chen X."/>
            <person name="Ge X."/>
            <person name="Liu W."/>
        </authorList>
    </citation>
    <scope>NUCLEOTIDE SEQUENCE</scope>
    <source>
        <strain evidence="12">S1-112</strain>
    </source>
</reference>
<dbReference type="GO" id="GO:0016301">
    <property type="term" value="F:kinase activity"/>
    <property type="evidence" value="ECO:0007669"/>
    <property type="project" value="UniProtKB-KW"/>
</dbReference>
<keyword evidence="3 7" id="KW-0547">Nucleotide-binding</keyword>
<keyword evidence="13" id="KW-1185">Reference proteome</keyword>
<evidence type="ECO:0000256" key="7">
    <source>
        <dbReference type="PIRNR" id="PIRNR000706"/>
    </source>
</evidence>
<proteinExistence type="inferred from homology"/>
<gene>
    <name evidence="12" type="ORF">LG943_15435</name>
</gene>
<feature type="region of interest" description="Disordered" evidence="10">
    <location>
        <begin position="232"/>
        <end position="252"/>
    </location>
</feature>
<evidence type="ECO:0000256" key="8">
    <source>
        <dbReference type="PIRSR" id="PIRSR000706-1"/>
    </source>
</evidence>
<evidence type="ECO:0000256" key="10">
    <source>
        <dbReference type="SAM" id="MobiDB-lite"/>
    </source>
</evidence>
<dbReference type="GO" id="GO:0046677">
    <property type="term" value="P:response to antibiotic"/>
    <property type="evidence" value="ECO:0007669"/>
    <property type="project" value="UniProtKB-KW"/>
</dbReference>
<dbReference type="Gene3D" id="3.90.1200.10">
    <property type="match status" value="1"/>
</dbReference>
<dbReference type="GO" id="GO:0016773">
    <property type="term" value="F:phosphotransferase activity, alcohol group as acceptor"/>
    <property type="evidence" value="ECO:0007669"/>
    <property type="project" value="InterPro"/>
</dbReference>
<evidence type="ECO:0000256" key="6">
    <source>
        <dbReference type="ARBA" id="ARBA00023251"/>
    </source>
</evidence>
<feature type="compositionally biased region" description="Basic and acidic residues" evidence="10">
    <location>
        <begin position="232"/>
        <end position="243"/>
    </location>
</feature>
<evidence type="ECO:0000256" key="3">
    <source>
        <dbReference type="ARBA" id="ARBA00022741"/>
    </source>
</evidence>
<evidence type="ECO:0000256" key="1">
    <source>
        <dbReference type="ARBA" id="ARBA00006219"/>
    </source>
</evidence>
<evidence type="ECO:0000259" key="11">
    <source>
        <dbReference type="Pfam" id="PF01636"/>
    </source>
</evidence>
<dbReference type="PANTHER" id="PTHR21310:SF41">
    <property type="entry name" value="3'-PHOSPHOTRANSFERASE, PUTATIVE-RELATED"/>
    <property type="match status" value="1"/>
</dbReference>
<sequence>MTQPFTDLCGLPRGTTWEPVTDGESGAPVFRSADGTRYAKCAAGPVTADLAAERDRVDWLSGQGVPAPRVLDWIATGTGACLVTGAVAGVPADRVPAAALRAAWEPIADAVRDLHALPVDACPFTRDLAAMFATARDVVARDAVNPDFLPVDQRDTPPADLLARLAPQVERRLVQEAADAVVCHGDLCLPNIVLDPDSLRVTGFIDLGRLGRADPHADLALLFATARETWEAPDGRGDERGGAGDEGAGQGRGARWIAEAEEAFAARCGRALDRDRERFYLHLDPLTWG</sequence>
<accession>A0A9X3NP18</accession>
<dbReference type="InterPro" id="IPR051678">
    <property type="entry name" value="AGP_Transferase"/>
</dbReference>
<feature type="binding site" evidence="9">
    <location>
        <position position="206"/>
    </location>
    <ligand>
        <name>Mg(2+)</name>
        <dbReference type="ChEBI" id="CHEBI:18420"/>
    </ligand>
</feature>
<feature type="domain" description="Aminoglycoside phosphotransferase" evidence="11">
    <location>
        <begin position="17"/>
        <end position="242"/>
    </location>
</feature>
<keyword evidence="2 7" id="KW-0808">Transferase</keyword>
<keyword evidence="9" id="KW-0460">Magnesium</keyword>
<dbReference type="NCBIfam" id="NF032896">
    <property type="entry name" value="APH_3pp"/>
    <property type="match status" value="1"/>
</dbReference>
<comment type="similarity">
    <text evidence="1 7">Belongs to the aminoglycoside phosphotransferase family.</text>
</comment>
<protein>
    <submittedName>
        <fullName evidence="12">APH(3'') family aminoglycoside O-phosphotransferase</fullName>
    </submittedName>
</protein>
<evidence type="ECO:0000313" key="13">
    <source>
        <dbReference type="Proteomes" id="UP001140076"/>
    </source>
</evidence>
<dbReference type="EMBL" id="JAJAQC010000025">
    <property type="protein sequence ID" value="MDA0565698.1"/>
    <property type="molecule type" value="Genomic_DNA"/>
</dbReference>
<feature type="active site" description="Proton acceptor" evidence="8">
    <location>
        <position position="186"/>
    </location>
</feature>
<dbReference type="Proteomes" id="UP001140076">
    <property type="component" value="Unassembled WGS sequence"/>
</dbReference>
<dbReference type="Gene3D" id="3.30.200.20">
    <property type="entry name" value="Phosphorylase Kinase, domain 1"/>
    <property type="match status" value="1"/>
</dbReference>
<dbReference type="CDD" id="cd05150">
    <property type="entry name" value="APH"/>
    <property type="match status" value="1"/>
</dbReference>
<keyword evidence="5 7" id="KW-0067">ATP-binding</keyword>
<evidence type="ECO:0000256" key="5">
    <source>
        <dbReference type="ARBA" id="ARBA00022840"/>
    </source>
</evidence>
<dbReference type="SUPFAM" id="SSF56112">
    <property type="entry name" value="Protein kinase-like (PK-like)"/>
    <property type="match status" value="1"/>
</dbReference>
<dbReference type="PIRSF" id="PIRSF000706">
    <property type="entry name" value="Kanamycin_kin"/>
    <property type="match status" value="1"/>
</dbReference>
<evidence type="ECO:0000256" key="2">
    <source>
        <dbReference type="ARBA" id="ARBA00022679"/>
    </source>
</evidence>
<evidence type="ECO:0000256" key="9">
    <source>
        <dbReference type="PIRSR" id="PIRSR000706-2"/>
    </source>
</evidence>
<dbReference type="GO" id="GO:0046872">
    <property type="term" value="F:metal ion binding"/>
    <property type="evidence" value="ECO:0007669"/>
    <property type="project" value="UniProtKB-KW"/>
</dbReference>
<keyword evidence="9" id="KW-0479">Metal-binding</keyword>
<dbReference type="PANTHER" id="PTHR21310">
    <property type="entry name" value="AMINOGLYCOSIDE PHOSPHOTRANSFERASE-RELATED-RELATED"/>
    <property type="match status" value="1"/>
</dbReference>